<organism evidence="1 2">
    <name type="scientific">Rosa chinensis</name>
    <name type="common">China rose</name>
    <dbReference type="NCBI Taxonomy" id="74649"/>
    <lineage>
        <taxon>Eukaryota</taxon>
        <taxon>Viridiplantae</taxon>
        <taxon>Streptophyta</taxon>
        <taxon>Embryophyta</taxon>
        <taxon>Tracheophyta</taxon>
        <taxon>Spermatophyta</taxon>
        <taxon>Magnoliopsida</taxon>
        <taxon>eudicotyledons</taxon>
        <taxon>Gunneridae</taxon>
        <taxon>Pentapetalae</taxon>
        <taxon>rosids</taxon>
        <taxon>fabids</taxon>
        <taxon>Rosales</taxon>
        <taxon>Rosaceae</taxon>
        <taxon>Rosoideae</taxon>
        <taxon>Rosoideae incertae sedis</taxon>
        <taxon>Rosa</taxon>
    </lineage>
</organism>
<gene>
    <name evidence="1" type="ORF">RchiOBHm_Chr5g0064271</name>
</gene>
<reference evidence="1 2" key="1">
    <citation type="journal article" date="2018" name="Nat. Genet.">
        <title>The Rosa genome provides new insights in the design of modern roses.</title>
        <authorList>
            <person name="Bendahmane M."/>
        </authorList>
    </citation>
    <scope>NUCLEOTIDE SEQUENCE [LARGE SCALE GENOMIC DNA]</scope>
    <source>
        <strain evidence="2">cv. Old Blush</strain>
    </source>
</reference>
<dbReference type="Proteomes" id="UP000238479">
    <property type="component" value="Chromosome 5"/>
</dbReference>
<dbReference type="AlphaFoldDB" id="A0A2P6QIN8"/>
<name>A0A2P6QIN8_ROSCH</name>
<sequence length="114" mass="13111">MWSLRIWDFWKGGALESVSREMGNGNRMNDDDGNAAMLNRISVEKKLWTRACAHGFGQMIESRERTRMWTSTPYPVCRFRACGRGVYRGGTWPGLAHSSLILSKEGFSFYRILK</sequence>
<evidence type="ECO:0000313" key="1">
    <source>
        <dbReference type="EMBL" id="PRQ34030.1"/>
    </source>
</evidence>
<keyword evidence="2" id="KW-1185">Reference proteome</keyword>
<protein>
    <submittedName>
        <fullName evidence="1">Uncharacterized protein</fullName>
    </submittedName>
</protein>
<evidence type="ECO:0000313" key="2">
    <source>
        <dbReference type="Proteomes" id="UP000238479"/>
    </source>
</evidence>
<accession>A0A2P6QIN8</accession>
<proteinExistence type="predicted"/>
<dbReference type="Gramene" id="PRQ34030">
    <property type="protein sequence ID" value="PRQ34030"/>
    <property type="gene ID" value="RchiOBHm_Chr5g0064271"/>
</dbReference>
<comment type="caution">
    <text evidence="1">The sequence shown here is derived from an EMBL/GenBank/DDBJ whole genome shotgun (WGS) entry which is preliminary data.</text>
</comment>
<dbReference type="EMBL" id="PDCK01000043">
    <property type="protein sequence ID" value="PRQ34030.1"/>
    <property type="molecule type" value="Genomic_DNA"/>
</dbReference>